<dbReference type="GO" id="GO:0046872">
    <property type="term" value="F:metal ion binding"/>
    <property type="evidence" value="ECO:0007669"/>
    <property type="project" value="UniProtKB-UniRule"/>
</dbReference>
<dbReference type="InterPro" id="IPR001567">
    <property type="entry name" value="Pept_M3A_M3B_dom"/>
</dbReference>
<keyword evidence="5 6" id="KW-0482">Metalloprotease</keyword>
<dbReference type="Gene3D" id="1.10.1370.20">
    <property type="entry name" value="Oligoendopeptidase f, C-terminal domain"/>
    <property type="match status" value="1"/>
</dbReference>
<evidence type="ECO:0000256" key="6">
    <source>
        <dbReference type="RuleBase" id="RU003435"/>
    </source>
</evidence>
<name>A0AAJ2NMK1_ALKPS</name>
<protein>
    <submittedName>
        <fullName evidence="8">M3 family metallopeptidase</fullName>
    </submittedName>
</protein>
<evidence type="ECO:0000256" key="2">
    <source>
        <dbReference type="ARBA" id="ARBA00022723"/>
    </source>
</evidence>
<dbReference type="Gene3D" id="1.20.140.70">
    <property type="entry name" value="Oligopeptidase f, N-terminal domain"/>
    <property type="match status" value="1"/>
</dbReference>
<organism evidence="8 9">
    <name type="scientific">Alkalihalophilus pseudofirmus</name>
    <name type="common">Bacillus pseudofirmus</name>
    <dbReference type="NCBI Taxonomy" id="79885"/>
    <lineage>
        <taxon>Bacteria</taxon>
        <taxon>Bacillati</taxon>
        <taxon>Bacillota</taxon>
        <taxon>Bacilli</taxon>
        <taxon>Bacillales</taxon>
        <taxon>Bacillaceae</taxon>
        <taxon>Alkalihalophilus</taxon>
    </lineage>
</organism>
<comment type="similarity">
    <text evidence="6">Belongs to the peptidase M3 family.</text>
</comment>
<evidence type="ECO:0000256" key="1">
    <source>
        <dbReference type="ARBA" id="ARBA00022670"/>
    </source>
</evidence>
<dbReference type="SUPFAM" id="SSF55486">
    <property type="entry name" value="Metalloproteases ('zincins'), catalytic domain"/>
    <property type="match status" value="1"/>
</dbReference>
<comment type="caution">
    <text evidence="8">The sequence shown here is derived from an EMBL/GenBank/DDBJ whole genome shotgun (WGS) entry which is preliminary data.</text>
</comment>
<keyword evidence="4 6" id="KW-0862">Zinc</keyword>
<keyword evidence="3 6" id="KW-0378">Hydrolase</keyword>
<evidence type="ECO:0000256" key="3">
    <source>
        <dbReference type="ARBA" id="ARBA00022801"/>
    </source>
</evidence>
<dbReference type="EMBL" id="JAWJAY010000001">
    <property type="protein sequence ID" value="MDV2883880.1"/>
    <property type="molecule type" value="Genomic_DNA"/>
</dbReference>
<evidence type="ECO:0000256" key="4">
    <source>
        <dbReference type="ARBA" id="ARBA00022833"/>
    </source>
</evidence>
<dbReference type="GO" id="GO:0004222">
    <property type="term" value="F:metalloendopeptidase activity"/>
    <property type="evidence" value="ECO:0007669"/>
    <property type="project" value="InterPro"/>
</dbReference>
<proteinExistence type="inferred from homology"/>
<keyword evidence="2 6" id="KW-0479">Metal-binding</keyword>
<dbReference type="RefSeq" id="WP_323465718.1">
    <property type="nucleotide sequence ID" value="NZ_CP144224.1"/>
</dbReference>
<dbReference type="InterPro" id="IPR042088">
    <property type="entry name" value="OligoPept_F_C"/>
</dbReference>
<dbReference type="Pfam" id="PF01432">
    <property type="entry name" value="Peptidase_M3"/>
    <property type="match status" value="1"/>
</dbReference>
<keyword evidence="1 6" id="KW-0645">Protease</keyword>
<sequence length="587" mass="68679">MKWDLDRITPRGQDKVEVPKYLKNIEEGLETLKVKIQKKKRSEVIDHILDLQKLYQSWYQLFEYVICLRSIDTTKEAPQIWLDQVNQVYSIYRIVESQVEIELAGLSEQEWKVLRGDKRLAEIRTHLKHGRDKQLSRNQAKGEAIFSLEADGLHAWGDLHQLAANRISFMLDEDELTAQNALSTIYYGSDRAKRVEGIKKWKEAWQHEAPLCAKALNHIAGFRLNAYKNQGMESSLEESLHLNRMNEKTLDAMWNTVLQHMEPFYNYIRHKHVLFKEDHLCWTDQFASLPQKQDKMHIPFKEGVEFIENHLKSFDENLAAFTRHIVENAWVDALPSESKSPGAFCAAFPIDKESRILMHYNQQIESVGVLAHEIGHAYHYKLLQELPMYRQDCPMVMAEIASTLTETIVMRAAIEKAEDYGEKLHLLNQQLVRDLVTIVNSYIRHQFEVVFYDKRTSGYVSTDELNMLMECIQKEVMNNLFDTYEPTFWASLRHFYFTHKPFGHYPYTVAHLISSGLYQFLKKSDDKGTLLKDILLDTSVLSVEELIKKYTGMNAGEEEFWLLSLEKVFEDIEEFIHLSQLVSLEDF</sequence>
<evidence type="ECO:0000313" key="8">
    <source>
        <dbReference type="EMBL" id="MDV2883880.1"/>
    </source>
</evidence>
<evidence type="ECO:0000259" key="7">
    <source>
        <dbReference type="Pfam" id="PF01432"/>
    </source>
</evidence>
<feature type="domain" description="Peptidase M3A/M3B catalytic" evidence="7">
    <location>
        <begin position="311"/>
        <end position="549"/>
    </location>
</feature>
<accession>A0AAJ2NMK1</accession>
<comment type="cofactor">
    <cofactor evidence="6">
        <name>Zn(2+)</name>
        <dbReference type="ChEBI" id="CHEBI:29105"/>
    </cofactor>
    <text evidence="6">Binds 1 zinc ion.</text>
</comment>
<gene>
    <name evidence="8" type="ORF">RYX45_01715</name>
</gene>
<dbReference type="AlphaFoldDB" id="A0AAJ2NMK1"/>
<evidence type="ECO:0000313" key="9">
    <source>
        <dbReference type="Proteomes" id="UP001285636"/>
    </source>
</evidence>
<dbReference type="Proteomes" id="UP001285636">
    <property type="component" value="Unassembled WGS sequence"/>
</dbReference>
<evidence type="ECO:0000256" key="5">
    <source>
        <dbReference type="ARBA" id="ARBA00023049"/>
    </source>
</evidence>
<reference evidence="8" key="1">
    <citation type="submission" date="2023-10" db="EMBL/GenBank/DDBJ databases">
        <title>Screening of Alkalihalophilus pseudofirmusBZ-TG-HK211 and Its Alleviation of Salt Stress on Rapeseed Growth.</title>
        <authorList>
            <person name="Zhao B."/>
            <person name="Guo T."/>
        </authorList>
    </citation>
    <scope>NUCLEOTIDE SEQUENCE</scope>
    <source>
        <strain evidence="8">BZ-TG-HK211</strain>
    </source>
</reference>
<dbReference type="GO" id="GO:0006508">
    <property type="term" value="P:proteolysis"/>
    <property type="evidence" value="ECO:0007669"/>
    <property type="project" value="UniProtKB-KW"/>
</dbReference>